<evidence type="ECO:0000256" key="8">
    <source>
        <dbReference type="ARBA" id="ARBA00035676"/>
    </source>
</evidence>
<dbReference type="GO" id="GO:0030170">
    <property type="term" value="F:pyridoxal phosphate binding"/>
    <property type="evidence" value="ECO:0007669"/>
    <property type="project" value="InterPro"/>
</dbReference>
<reference evidence="11 12" key="1">
    <citation type="submission" date="2019-04" db="EMBL/GenBank/DDBJ databases">
        <title>Thalassotalea guangxiensis sp. nov., isolated from sediment of the coastal wetland.</title>
        <authorList>
            <person name="Zheng S."/>
            <person name="Zhang D."/>
        </authorList>
    </citation>
    <scope>NUCLEOTIDE SEQUENCE [LARGE SCALE GENOMIC DNA]</scope>
    <source>
        <strain evidence="11 12">ZS-4</strain>
    </source>
</reference>
<keyword evidence="5" id="KW-0289">Folate biosynthesis</keyword>
<dbReference type="NCBIfam" id="TIGR03461">
    <property type="entry name" value="pabC_Proteo"/>
    <property type="match status" value="1"/>
</dbReference>
<dbReference type="InterPro" id="IPR017824">
    <property type="entry name" value="Aminodeoxychorismate_lyase_IV"/>
</dbReference>
<dbReference type="InterPro" id="IPR001544">
    <property type="entry name" value="Aminotrans_IV"/>
</dbReference>
<keyword evidence="4" id="KW-0663">Pyridoxal phosphate</keyword>
<dbReference type="InterPro" id="IPR043131">
    <property type="entry name" value="BCAT-like_N"/>
</dbReference>
<evidence type="ECO:0000256" key="5">
    <source>
        <dbReference type="ARBA" id="ARBA00022909"/>
    </source>
</evidence>
<dbReference type="RefSeq" id="WP_136735292.1">
    <property type="nucleotide sequence ID" value="NZ_SWDB01000011.1"/>
</dbReference>
<dbReference type="Proteomes" id="UP000307999">
    <property type="component" value="Unassembled WGS sequence"/>
</dbReference>
<dbReference type="Gene3D" id="3.20.10.10">
    <property type="entry name" value="D-amino Acid Aminotransferase, subunit A, domain 2"/>
    <property type="match status" value="1"/>
</dbReference>
<comment type="pathway">
    <text evidence="7">Cofactor biosynthesis; tetrahydrofolate biosynthesis; 4-aminobenzoate from chorismate: step 2/2.</text>
</comment>
<comment type="catalytic activity">
    <reaction evidence="9">
        <text>4-amino-4-deoxychorismate = 4-aminobenzoate + pyruvate + H(+)</text>
        <dbReference type="Rhea" id="RHEA:16201"/>
        <dbReference type="ChEBI" id="CHEBI:15361"/>
        <dbReference type="ChEBI" id="CHEBI:15378"/>
        <dbReference type="ChEBI" id="CHEBI:17836"/>
        <dbReference type="ChEBI" id="CHEBI:58406"/>
        <dbReference type="EC" id="4.1.3.38"/>
    </reaction>
</comment>
<organism evidence="11 12">
    <name type="scientific">Thalassotalea mangrovi</name>
    <dbReference type="NCBI Taxonomy" id="2572245"/>
    <lineage>
        <taxon>Bacteria</taxon>
        <taxon>Pseudomonadati</taxon>
        <taxon>Pseudomonadota</taxon>
        <taxon>Gammaproteobacteria</taxon>
        <taxon>Alteromonadales</taxon>
        <taxon>Colwelliaceae</taxon>
        <taxon>Thalassotalea</taxon>
    </lineage>
</organism>
<dbReference type="Gene3D" id="3.30.470.10">
    <property type="match status" value="1"/>
</dbReference>
<dbReference type="GO" id="GO:0005829">
    <property type="term" value="C:cytosol"/>
    <property type="evidence" value="ECO:0007669"/>
    <property type="project" value="TreeGrafter"/>
</dbReference>
<dbReference type="InterPro" id="IPR050571">
    <property type="entry name" value="Class-IV_PLP-Dep_Aminotrnsfr"/>
</dbReference>
<dbReference type="NCBIfam" id="NF004761">
    <property type="entry name" value="PRK06092.1"/>
    <property type="match status" value="1"/>
</dbReference>
<comment type="subunit">
    <text evidence="3">Homodimer.</text>
</comment>
<name>A0A4U1B6T5_9GAMM</name>
<keyword evidence="6 11" id="KW-0456">Lyase</keyword>
<dbReference type="PANTHER" id="PTHR42743:SF2">
    <property type="entry name" value="AMINODEOXYCHORISMATE LYASE"/>
    <property type="match status" value="1"/>
</dbReference>
<evidence type="ECO:0000256" key="6">
    <source>
        <dbReference type="ARBA" id="ARBA00023239"/>
    </source>
</evidence>
<evidence type="ECO:0000256" key="4">
    <source>
        <dbReference type="ARBA" id="ARBA00022898"/>
    </source>
</evidence>
<accession>A0A4U1B6T5</accession>
<dbReference type="InterPro" id="IPR036038">
    <property type="entry name" value="Aminotransferase-like"/>
</dbReference>
<sequence>MLFSSVNFFPQCDIQISDRGLAFGDGVFTTASIIDGKVTWLEQHLQRLSDSCATLQIPAPDFNRLESHLNQVSAPFKRAVIKVMVTAGYSERGYARAGDCPANVIVTINDFPGHYDNWRQHGIHLGVATTTLGLNPMLAGVKHLNRLEQVLVRNELDTMPYDDLVVCDLQGYVVETSSCNLFWQIDGDWFTAELSVAGVNGLARQRLLNGLQNVKIVKHTIEQLQQAEAMFITNALLQIAPVRQFLETPLSTTLSREIKDIF</sequence>
<comment type="cofactor">
    <cofactor evidence="1">
        <name>pyridoxal 5'-phosphate</name>
        <dbReference type="ChEBI" id="CHEBI:597326"/>
    </cofactor>
</comment>
<evidence type="ECO:0000256" key="7">
    <source>
        <dbReference type="ARBA" id="ARBA00035633"/>
    </source>
</evidence>
<evidence type="ECO:0000256" key="10">
    <source>
        <dbReference type="NCBIfam" id="TIGR03461"/>
    </source>
</evidence>
<evidence type="ECO:0000256" key="2">
    <source>
        <dbReference type="ARBA" id="ARBA00009320"/>
    </source>
</evidence>
<dbReference type="EMBL" id="SWDB01000011">
    <property type="protein sequence ID" value="TKB45897.1"/>
    <property type="molecule type" value="Genomic_DNA"/>
</dbReference>
<evidence type="ECO:0000256" key="1">
    <source>
        <dbReference type="ARBA" id="ARBA00001933"/>
    </source>
</evidence>
<dbReference type="PANTHER" id="PTHR42743">
    <property type="entry name" value="AMINO-ACID AMINOTRANSFERASE"/>
    <property type="match status" value="1"/>
</dbReference>
<dbReference type="SUPFAM" id="SSF56752">
    <property type="entry name" value="D-aminoacid aminotransferase-like PLP-dependent enzymes"/>
    <property type="match status" value="1"/>
</dbReference>
<comment type="similarity">
    <text evidence="2">Belongs to the class-IV pyridoxal-phosphate-dependent aminotransferase family.</text>
</comment>
<dbReference type="GO" id="GO:0046656">
    <property type="term" value="P:folic acid biosynthetic process"/>
    <property type="evidence" value="ECO:0007669"/>
    <property type="project" value="UniProtKB-KW"/>
</dbReference>
<dbReference type="Pfam" id="PF01063">
    <property type="entry name" value="Aminotran_4"/>
    <property type="match status" value="1"/>
</dbReference>
<dbReference type="GO" id="GO:0008696">
    <property type="term" value="F:4-amino-4-deoxychorismate lyase activity"/>
    <property type="evidence" value="ECO:0007669"/>
    <property type="project" value="UniProtKB-UniRule"/>
</dbReference>
<evidence type="ECO:0000256" key="9">
    <source>
        <dbReference type="ARBA" id="ARBA00049529"/>
    </source>
</evidence>
<dbReference type="EC" id="4.1.3.38" evidence="8 10"/>
<dbReference type="InterPro" id="IPR043132">
    <property type="entry name" value="BCAT-like_C"/>
</dbReference>
<evidence type="ECO:0000313" key="11">
    <source>
        <dbReference type="EMBL" id="TKB45897.1"/>
    </source>
</evidence>
<protein>
    <recommendedName>
        <fullName evidence="8 10">Aminodeoxychorismate lyase</fullName>
        <ecNumber evidence="8 10">4.1.3.38</ecNumber>
    </recommendedName>
</protein>
<evidence type="ECO:0000256" key="3">
    <source>
        <dbReference type="ARBA" id="ARBA00011738"/>
    </source>
</evidence>
<dbReference type="AlphaFoldDB" id="A0A4U1B6T5"/>
<proteinExistence type="inferred from homology"/>
<keyword evidence="12" id="KW-1185">Reference proteome</keyword>
<gene>
    <name evidence="11" type="primary">pabC</name>
    <name evidence="11" type="ORF">E8M12_06515</name>
</gene>
<dbReference type="GO" id="GO:0008153">
    <property type="term" value="P:4-aminobenzoate biosynthetic process"/>
    <property type="evidence" value="ECO:0007669"/>
    <property type="project" value="UniProtKB-UniRule"/>
</dbReference>
<comment type="caution">
    <text evidence="11">The sequence shown here is derived from an EMBL/GenBank/DDBJ whole genome shotgun (WGS) entry which is preliminary data.</text>
</comment>
<dbReference type="OrthoDB" id="9805628at2"/>
<evidence type="ECO:0000313" key="12">
    <source>
        <dbReference type="Proteomes" id="UP000307999"/>
    </source>
</evidence>